<keyword evidence="4 6" id="KW-1133">Transmembrane helix</keyword>
<protein>
    <submittedName>
        <fullName evidence="7">ABC transporter permease</fullName>
    </submittedName>
</protein>
<feature type="transmembrane region" description="Helical" evidence="6">
    <location>
        <begin position="24"/>
        <end position="44"/>
    </location>
</feature>
<keyword evidence="8" id="KW-1185">Reference proteome</keyword>
<comment type="caution">
    <text evidence="7">The sequence shown here is derived from an EMBL/GenBank/DDBJ whole genome shotgun (WGS) entry which is preliminary data.</text>
</comment>
<name>A0ABR7G9M1_9FIRM</name>
<feature type="transmembrane region" description="Helical" evidence="6">
    <location>
        <begin position="78"/>
        <end position="96"/>
    </location>
</feature>
<feature type="transmembrane region" description="Helical" evidence="6">
    <location>
        <begin position="229"/>
        <end position="253"/>
    </location>
</feature>
<dbReference type="PANTHER" id="PTHR32196:SF72">
    <property type="entry name" value="RIBOSE IMPORT PERMEASE PROTEIN RBSC"/>
    <property type="match status" value="1"/>
</dbReference>
<evidence type="ECO:0000313" key="8">
    <source>
        <dbReference type="Proteomes" id="UP000631576"/>
    </source>
</evidence>
<evidence type="ECO:0000256" key="3">
    <source>
        <dbReference type="ARBA" id="ARBA00022692"/>
    </source>
</evidence>
<reference evidence="7 8" key="1">
    <citation type="submission" date="2020-08" db="EMBL/GenBank/DDBJ databases">
        <title>Genome public.</title>
        <authorList>
            <person name="Liu C."/>
            <person name="Sun Q."/>
        </authorList>
    </citation>
    <scope>NUCLEOTIDE SEQUENCE [LARGE SCALE GENOMIC DNA]</scope>
    <source>
        <strain evidence="7 8">NSJ-13</strain>
    </source>
</reference>
<dbReference type="InterPro" id="IPR001851">
    <property type="entry name" value="ABC_transp_permease"/>
</dbReference>
<dbReference type="Proteomes" id="UP000631576">
    <property type="component" value="Unassembled WGS sequence"/>
</dbReference>
<evidence type="ECO:0000256" key="1">
    <source>
        <dbReference type="ARBA" id="ARBA00004651"/>
    </source>
</evidence>
<dbReference type="PANTHER" id="PTHR32196">
    <property type="entry name" value="ABC TRANSPORTER PERMEASE PROTEIN YPHD-RELATED-RELATED"/>
    <property type="match status" value="1"/>
</dbReference>
<keyword evidence="2" id="KW-1003">Cell membrane</keyword>
<feature type="transmembrane region" description="Helical" evidence="6">
    <location>
        <begin position="56"/>
        <end position="72"/>
    </location>
</feature>
<feature type="transmembrane region" description="Helical" evidence="6">
    <location>
        <begin position="103"/>
        <end position="127"/>
    </location>
</feature>
<feature type="transmembrane region" description="Helical" evidence="6">
    <location>
        <begin position="308"/>
        <end position="327"/>
    </location>
</feature>
<feature type="transmembrane region" description="Helical" evidence="6">
    <location>
        <begin position="265"/>
        <end position="296"/>
    </location>
</feature>
<evidence type="ECO:0000256" key="5">
    <source>
        <dbReference type="ARBA" id="ARBA00023136"/>
    </source>
</evidence>
<comment type="subcellular location">
    <subcellularLocation>
        <location evidence="1">Cell membrane</location>
        <topology evidence="1">Multi-pass membrane protein</topology>
    </subcellularLocation>
</comment>
<dbReference type="EMBL" id="JACOPE010000001">
    <property type="protein sequence ID" value="MBC5684131.1"/>
    <property type="molecule type" value="Genomic_DNA"/>
</dbReference>
<proteinExistence type="predicted"/>
<keyword evidence="5 6" id="KW-0472">Membrane</keyword>
<keyword evidence="3 6" id="KW-0812">Transmembrane</keyword>
<dbReference type="RefSeq" id="WP_117990382.1">
    <property type="nucleotide sequence ID" value="NZ_JACOPE010000001.1"/>
</dbReference>
<dbReference type="CDD" id="cd06579">
    <property type="entry name" value="TM_PBP1_transp_AraH_like"/>
    <property type="match status" value="1"/>
</dbReference>
<evidence type="ECO:0000256" key="6">
    <source>
        <dbReference type="SAM" id="Phobius"/>
    </source>
</evidence>
<sequence>MAKTTTKTAGTKKSTIDRLGGQKVIVLLVVIALFIFFCIMSPNFRKYTTIVNILDFSYYISLMAIGVAFTLMTGGVDLSIGTGLICYSLVGGYLIVHQGLPTGVGILISILMGMAVGVVNGFLVAIMELPAFLATLCTCMITRGLGSIISGGFGISWPAAGAAGGWFRKIFKIQVGGTNIPIGFIWIILLVVVMSFVLNHTKIGRYTLAIGSNKEATKLSGVNVTFYHIMAYVICGFFAGLASISYSAIFATVQPGSGAGFELEAIGGAIIGGVSMSGGAGSITGTLAGVFVICLLKTGLPFIGLTANWQQIITGFVLIAAVLVDIMKRKGENK</sequence>
<accession>A0ABR7G9M1</accession>
<feature type="transmembrane region" description="Helical" evidence="6">
    <location>
        <begin position="179"/>
        <end position="198"/>
    </location>
</feature>
<organism evidence="7 8">
    <name type="scientific">Ruminococcus hominis</name>
    <dbReference type="NCBI Taxonomy" id="2763065"/>
    <lineage>
        <taxon>Bacteria</taxon>
        <taxon>Bacillati</taxon>
        <taxon>Bacillota</taxon>
        <taxon>Clostridia</taxon>
        <taxon>Eubacteriales</taxon>
        <taxon>Oscillospiraceae</taxon>
        <taxon>Ruminococcus</taxon>
    </lineage>
</organism>
<evidence type="ECO:0000256" key="4">
    <source>
        <dbReference type="ARBA" id="ARBA00022989"/>
    </source>
</evidence>
<evidence type="ECO:0000313" key="7">
    <source>
        <dbReference type="EMBL" id="MBC5684131.1"/>
    </source>
</evidence>
<evidence type="ECO:0000256" key="2">
    <source>
        <dbReference type="ARBA" id="ARBA00022475"/>
    </source>
</evidence>
<gene>
    <name evidence="7" type="ORF">H8S40_11275</name>
</gene>
<dbReference type="Pfam" id="PF02653">
    <property type="entry name" value="BPD_transp_2"/>
    <property type="match status" value="1"/>
</dbReference>
<feature type="transmembrane region" description="Helical" evidence="6">
    <location>
        <begin position="147"/>
        <end position="167"/>
    </location>
</feature>